<feature type="transmembrane region" description="Helical" evidence="2">
    <location>
        <begin position="1352"/>
        <end position="1371"/>
    </location>
</feature>
<evidence type="ECO:0000256" key="1">
    <source>
        <dbReference type="SAM" id="MobiDB-lite"/>
    </source>
</evidence>
<evidence type="ECO:0000313" key="5">
    <source>
        <dbReference type="Proteomes" id="UP000321393"/>
    </source>
</evidence>
<feature type="region of interest" description="Disordered" evidence="1">
    <location>
        <begin position="192"/>
        <end position="220"/>
    </location>
</feature>
<dbReference type="Pfam" id="PF00078">
    <property type="entry name" value="RVT_1"/>
    <property type="match status" value="1"/>
</dbReference>
<dbReference type="SUPFAM" id="SSF56672">
    <property type="entry name" value="DNA/RNA polymerases"/>
    <property type="match status" value="1"/>
</dbReference>
<dbReference type="InterPro" id="IPR025558">
    <property type="entry name" value="DUF4283"/>
</dbReference>
<keyword evidence="2" id="KW-0472">Membrane</keyword>
<keyword evidence="2" id="KW-0812">Transmembrane</keyword>
<dbReference type="EMBL" id="SSTE01014201">
    <property type="protein sequence ID" value="KAA0046247.1"/>
    <property type="molecule type" value="Genomic_DNA"/>
</dbReference>
<feature type="compositionally biased region" description="Basic and acidic residues" evidence="1">
    <location>
        <begin position="200"/>
        <end position="215"/>
    </location>
</feature>
<feature type="domain" description="Reverse transcriptase" evidence="3">
    <location>
        <begin position="843"/>
        <end position="1130"/>
    </location>
</feature>
<name>A0A5A7TWG5_CUCMM</name>
<dbReference type="OrthoDB" id="1409536at2759"/>
<dbReference type="PANTHER" id="PTHR33116:SF76">
    <property type="entry name" value="DUF4283 DOMAIN-CONTAINING PROTEIN"/>
    <property type="match status" value="1"/>
</dbReference>
<dbReference type="CDD" id="cd01650">
    <property type="entry name" value="RT_nLTR_like"/>
    <property type="match status" value="1"/>
</dbReference>
<dbReference type="Proteomes" id="UP000321393">
    <property type="component" value="Unassembled WGS sequence"/>
</dbReference>
<sequence length="1470" mass="165272">MDFSKKEIFFQHPSQYPRPQICPLHHKKNPSETIEQYTSRIKVLVDKLATASVSLEEEEILVHTLNGLPAAFNTFRTSIRTRSGTISLEELHTLLISGESTIEKSSATKASPTAFNAAVHDFHGSCGRDLGFGRLVLLIEKVHEAAVRERKTNDLGTVRISLNWPTQKDRSIVLKVHNADSMMDGLNVVGPDLIGPDVESEGKRGSKEAGRRDDGLGSFGPRNETVIGRCGSSVCGQKLDDISSGSRIEFGDFFNSGEDEPSNVSSGCVLNNQNANVSNVVQNGINKQLIDSKSTWASLFGTSSEESLLYTLPKIIGDKIVVTPPEKVIDQGIKVWENSLVGQLIDSKLPYTVIQHLVEKIWGKIEMPIITILENDLICFQFRRSKSVEWILSRGPWHLDDKSMLLRKWTPGIVPEFFVFNSVPVWIRLGKLPMELWTEAGLAVVASAVGKPISLDLATKERRRLSYARVCVELEAGSNMPAEITVSLRGVDFNVSVNYEWKPRKCNLCCAFGHSGSNCSRSVESKTIQEEVVHKGDDVDSEPCGEVVLESFKQLEEGEIRNSPNRHNSQVEKGVGKSDEFTLVTRRKSELVSVRDRGKKGSPPPLQVDEGTDILNGMKSKAVVDFLGSSSVGFCCLLETRVREGNFDSVSKRFSNSWDYSCSYSNSGVGRIWVMWKKNRFSFSTNVMDEQFITVEITSAWSSPGVVMGDFNAIRVYSEAFGGSPIQGEMEDFDLAIRDVDLVEPLVQGNCFQLNSKVVSFRFFNHWVEDPSFIEVVARRWSRHEGVSPLVSLMKNLHHLKPILRGRFGRHIKSLNEKVRIAKLAMDIAQRKVERNPMSDVLSRQASLATETFWTAVRLEEASLRQKSRIRWLKLGDQNTAFFHRFVYSRMSRNSLLSLVDSDGDGSRVSSHDGVVHMAALQLPISREEVRRVLLTMDSGKAPGPDGFSLGFFKVWVNATAITLIPKHNGAERLEDFRPISCFDLQKAYDSVNWDFLFGLLIAIGTLLKKGVRQGDPLSPFLFVMVMEVLSRMLNKIPQSFQFHHRCEKVKLTHLTFADDLMIFCAADELSIRFIRDCLQKFGELSGLFANPRKSSIFVAGVNNENASHLAACMGFVRGNLSVRYLGLPLLTGRLCSNDCAPLIQRITSQIRSWTARVLSFAGRMQLVCSVLRSLQVYWASVFVLPAYVHNEVDKILRSYLWRGKEEGRGGIKVAWVDVCLPFEEGGLGIRDGPSWNIASTLKILWLMLTNSGSLWVAWVEAYILKRRSLWDVDSRVGRSWCLRAILRKREKLKHHVRMKVGNGNRCRVWLDPWLQGGAILERLVRVLVLVIVGSGFLVVRVVSLLQVYGKLFVLGVVGFFGMIYCGVGEISQNIPFVRGWPLKIGWALEIDYIGGIVRVLRIMASSHRIGHWGVELSWICHQGIGKGVRRKLWRVLWWATIYFIWNEWNHRLHGGQARDPVVLFHLICS</sequence>
<gene>
    <name evidence="4" type="ORF">E6C27_scaffold284G00450</name>
</gene>
<evidence type="ECO:0000313" key="4">
    <source>
        <dbReference type="EMBL" id="KAA0046247.1"/>
    </source>
</evidence>
<dbReference type="Pfam" id="PF14111">
    <property type="entry name" value="DUF4283"/>
    <property type="match status" value="1"/>
</dbReference>
<organism evidence="4 5">
    <name type="scientific">Cucumis melo var. makuwa</name>
    <name type="common">Oriental melon</name>
    <dbReference type="NCBI Taxonomy" id="1194695"/>
    <lineage>
        <taxon>Eukaryota</taxon>
        <taxon>Viridiplantae</taxon>
        <taxon>Streptophyta</taxon>
        <taxon>Embryophyta</taxon>
        <taxon>Tracheophyta</taxon>
        <taxon>Spermatophyta</taxon>
        <taxon>Magnoliopsida</taxon>
        <taxon>eudicotyledons</taxon>
        <taxon>Gunneridae</taxon>
        <taxon>Pentapetalae</taxon>
        <taxon>rosids</taxon>
        <taxon>fabids</taxon>
        <taxon>Cucurbitales</taxon>
        <taxon>Cucurbitaceae</taxon>
        <taxon>Benincaseae</taxon>
        <taxon>Cucumis</taxon>
    </lineage>
</organism>
<reference evidence="4 5" key="1">
    <citation type="submission" date="2019-08" db="EMBL/GenBank/DDBJ databases">
        <title>Draft genome sequences of two oriental melons (Cucumis melo L. var makuwa).</title>
        <authorList>
            <person name="Kwon S.-Y."/>
        </authorList>
    </citation>
    <scope>NUCLEOTIDE SEQUENCE [LARGE SCALE GENOMIC DNA]</scope>
    <source>
        <strain evidence="5">cv. SW 3</strain>
        <tissue evidence="4">Leaf</tissue>
    </source>
</reference>
<feature type="transmembrane region" description="Helical" evidence="2">
    <location>
        <begin position="1324"/>
        <end position="1346"/>
    </location>
</feature>
<accession>A0A5A7TWG5</accession>
<dbReference type="PANTHER" id="PTHR33116">
    <property type="entry name" value="REVERSE TRANSCRIPTASE ZINC-BINDING DOMAIN-CONTAINING PROTEIN-RELATED-RELATED"/>
    <property type="match status" value="1"/>
</dbReference>
<dbReference type="InterPro" id="IPR000477">
    <property type="entry name" value="RT_dom"/>
</dbReference>
<protein>
    <recommendedName>
        <fullName evidence="3">Reverse transcriptase domain-containing protein</fullName>
    </recommendedName>
</protein>
<keyword evidence="2" id="KW-1133">Transmembrane helix</keyword>
<dbReference type="Pfam" id="PF14223">
    <property type="entry name" value="Retrotran_gag_2"/>
    <property type="match status" value="1"/>
</dbReference>
<dbReference type="PROSITE" id="PS50878">
    <property type="entry name" value="RT_POL"/>
    <property type="match status" value="1"/>
</dbReference>
<evidence type="ECO:0000256" key="2">
    <source>
        <dbReference type="SAM" id="Phobius"/>
    </source>
</evidence>
<dbReference type="InterPro" id="IPR043502">
    <property type="entry name" value="DNA/RNA_pol_sf"/>
</dbReference>
<evidence type="ECO:0000259" key="3">
    <source>
        <dbReference type="PROSITE" id="PS50878"/>
    </source>
</evidence>
<comment type="caution">
    <text evidence="4">The sequence shown here is derived from an EMBL/GenBank/DDBJ whole genome shotgun (WGS) entry which is preliminary data.</text>
</comment>
<proteinExistence type="predicted"/>